<comment type="subcellular location">
    <subcellularLocation>
        <location evidence="1">Nucleus</location>
    </subcellularLocation>
</comment>
<dbReference type="PANTHER" id="PTHR23235">
    <property type="entry name" value="KRUEPPEL-LIKE TRANSCRIPTION FACTOR"/>
    <property type="match status" value="1"/>
</dbReference>
<dbReference type="AlphaFoldDB" id="A0A5A9NGB6"/>
<feature type="domain" description="C2H2-type" evidence="11">
    <location>
        <begin position="181"/>
        <end position="208"/>
    </location>
</feature>
<evidence type="ECO:0000256" key="1">
    <source>
        <dbReference type="ARBA" id="ARBA00004123"/>
    </source>
</evidence>
<reference evidence="12 13" key="1">
    <citation type="journal article" date="2019" name="Mol. Ecol. Resour.">
        <title>Chromosome-level genome assembly of Triplophysa tibetana, a fish adapted to the harsh high-altitude environment of the Tibetan Plateau.</title>
        <authorList>
            <person name="Yang X."/>
            <person name="Liu H."/>
            <person name="Ma Z."/>
            <person name="Zou Y."/>
            <person name="Zou M."/>
            <person name="Mao Y."/>
            <person name="Li X."/>
            <person name="Wang H."/>
            <person name="Chen T."/>
            <person name="Wang W."/>
            <person name="Yang R."/>
        </authorList>
    </citation>
    <scope>NUCLEOTIDE SEQUENCE [LARGE SCALE GENOMIC DNA]</scope>
    <source>
        <strain evidence="12">TTIB1903HZAU</strain>
        <tissue evidence="12">Muscle</tissue>
    </source>
</reference>
<proteinExistence type="predicted"/>
<evidence type="ECO:0000256" key="7">
    <source>
        <dbReference type="ARBA" id="ARBA00023125"/>
    </source>
</evidence>
<keyword evidence="7" id="KW-0238">DNA-binding</keyword>
<dbReference type="InterPro" id="IPR013087">
    <property type="entry name" value="Znf_C2H2_type"/>
</dbReference>
<evidence type="ECO:0000256" key="9">
    <source>
        <dbReference type="ARBA" id="ARBA00023242"/>
    </source>
</evidence>
<dbReference type="GO" id="GO:0000981">
    <property type="term" value="F:DNA-binding transcription factor activity, RNA polymerase II-specific"/>
    <property type="evidence" value="ECO:0007669"/>
    <property type="project" value="TreeGrafter"/>
</dbReference>
<organism evidence="12 13">
    <name type="scientific">Triplophysa tibetana</name>
    <dbReference type="NCBI Taxonomy" id="1572043"/>
    <lineage>
        <taxon>Eukaryota</taxon>
        <taxon>Metazoa</taxon>
        <taxon>Chordata</taxon>
        <taxon>Craniata</taxon>
        <taxon>Vertebrata</taxon>
        <taxon>Euteleostomi</taxon>
        <taxon>Actinopterygii</taxon>
        <taxon>Neopterygii</taxon>
        <taxon>Teleostei</taxon>
        <taxon>Ostariophysi</taxon>
        <taxon>Cypriniformes</taxon>
        <taxon>Nemacheilidae</taxon>
        <taxon>Triplophysa</taxon>
    </lineage>
</organism>
<evidence type="ECO:0000256" key="4">
    <source>
        <dbReference type="ARBA" id="ARBA00022771"/>
    </source>
</evidence>
<dbReference type="InterPro" id="IPR036236">
    <property type="entry name" value="Znf_C2H2_sf"/>
</dbReference>
<dbReference type="PROSITE" id="PS00028">
    <property type="entry name" value="ZINC_FINGER_C2H2_1"/>
    <property type="match status" value="3"/>
</dbReference>
<evidence type="ECO:0000256" key="6">
    <source>
        <dbReference type="ARBA" id="ARBA00023015"/>
    </source>
</evidence>
<sequence length="262" mass="30359">MVELVSIHSFLIKRMMAVAEEIFDTVKDSIIVYQTEIERLKEENRSLKISLNYTRNCNRAKTSNDNQSIGAEGFLQPRLGSENSDINVQMEVTTGFSHEPVSQASEDRKIELEPIECFTQQPEIVVEKEDFDDLNTQRSVPTKQEFSNDQVSQLRLPEVENGNMSDGLDTKTRKARQTTQMACNICGKSFHSKKCLRIHQVVHQNERPFSCDSCRWRFKLKSHLNEHKRLHTGDYRYKCPKCEKGFSRSNLVKLHLKSYHSS</sequence>
<comment type="caution">
    <text evidence="12">The sequence shown here is derived from an EMBL/GenBank/DDBJ whole genome shotgun (WGS) entry which is preliminary data.</text>
</comment>
<keyword evidence="8" id="KW-0804">Transcription</keyword>
<evidence type="ECO:0000256" key="3">
    <source>
        <dbReference type="ARBA" id="ARBA00022737"/>
    </source>
</evidence>
<dbReference type="Gene3D" id="3.30.160.60">
    <property type="entry name" value="Classic Zinc Finger"/>
    <property type="match status" value="3"/>
</dbReference>
<dbReference type="GO" id="GO:0008270">
    <property type="term" value="F:zinc ion binding"/>
    <property type="evidence" value="ECO:0007669"/>
    <property type="project" value="UniProtKB-KW"/>
</dbReference>
<evidence type="ECO:0000313" key="12">
    <source>
        <dbReference type="EMBL" id="KAA0707919.1"/>
    </source>
</evidence>
<dbReference type="GO" id="GO:0005634">
    <property type="term" value="C:nucleus"/>
    <property type="evidence" value="ECO:0007669"/>
    <property type="project" value="UniProtKB-SubCell"/>
</dbReference>
<dbReference type="SUPFAM" id="SSF57667">
    <property type="entry name" value="beta-beta-alpha zinc fingers"/>
    <property type="match status" value="2"/>
</dbReference>
<dbReference type="SMART" id="SM00355">
    <property type="entry name" value="ZnF_C2H2"/>
    <property type="match status" value="3"/>
</dbReference>
<feature type="domain" description="C2H2-type" evidence="11">
    <location>
        <begin position="237"/>
        <end position="262"/>
    </location>
</feature>
<keyword evidence="9" id="KW-0539">Nucleus</keyword>
<dbReference type="Pfam" id="PF00096">
    <property type="entry name" value="zf-C2H2"/>
    <property type="match status" value="2"/>
</dbReference>
<name>A0A5A9NGB6_9TELE</name>
<dbReference type="GO" id="GO:0000978">
    <property type="term" value="F:RNA polymerase II cis-regulatory region sequence-specific DNA binding"/>
    <property type="evidence" value="ECO:0007669"/>
    <property type="project" value="TreeGrafter"/>
</dbReference>
<feature type="domain" description="C2H2-type" evidence="11">
    <location>
        <begin position="209"/>
        <end position="236"/>
    </location>
</feature>
<dbReference type="Proteomes" id="UP000324632">
    <property type="component" value="Chromosome 19"/>
</dbReference>
<dbReference type="FunFam" id="3.30.160.60:FF:000322">
    <property type="entry name" value="GDNF-inducible zinc finger protein 1"/>
    <property type="match status" value="1"/>
</dbReference>
<evidence type="ECO:0000256" key="2">
    <source>
        <dbReference type="ARBA" id="ARBA00022723"/>
    </source>
</evidence>
<evidence type="ECO:0000256" key="10">
    <source>
        <dbReference type="PROSITE-ProRule" id="PRU00042"/>
    </source>
</evidence>
<protein>
    <recommendedName>
        <fullName evidence="11">C2H2-type domain-containing protein</fullName>
    </recommendedName>
</protein>
<accession>A0A5A9NGB6</accession>
<keyword evidence="4 10" id="KW-0863">Zinc-finger</keyword>
<dbReference type="PANTHER" id="PTHR23235:SF142">
    <property type="entry name" value="ZINC FINGER PROTEIN 384"/>
    <property type="match status" value="1"/>
</dbReference>
<dbReference type="PROSITE" id="PS50157">
    <property type="entry name" value="ZINC_FINGER_C2H2_2"/>
    <property type="match status" value="3"/>
</dbReference>
<evidence type="ECO:0000259" key="11">
    <source>
        <dbReference type="PROSITE" id="PS50157"/>
    </source>
</evidence>
<keyword evidence="3" id="KW-0677">Repeat</keyword>
<keyword evidence="13" id="KW-1185">Reference proteome</keyword>
<keyword evidence="5" id="KW-0862">Zinc</keyword>
<dbReference type="EMBL" id="SOYY01000019">
    <property type="protein sequence ID" value="KAA0707919.1"/>
    <property type="molecule type" value="Genomic_DNA"/>
</dbReference>
<gene>
    <name evidence="12" type="ORF">E1301_Tti009603</name>
</gene>
<keyword evidence="2" id="KW-0479">Metal-binding</keyword>
<evidence type="ECO:0000256" key="8">
    <source>
        <dbReference type="ARBA" id="ARBA00023163"/>
    </source>
</evidence>
<evidence type="ECO:0000313" key="13">
    <source>
        <dbReference type="Proteomes" id="UP000324632"/>
    </source>
</evidence>
<evidence type="ECO:0000256" key="5">
    <source>
        <dbReference type="ARBA" id="ARBA00022833"/>
    </source>
</evidence>
<keyword evidence="6" id="KW-0805">Transcription regulation</keyword>